<evidence type="ECO:0000313" key="4">
    <source>
        <dbReference type="Proteomes" id="UP001159428"/>
    </source>
</evidence>
<protein>
    <recommendedName>
        <fullName evidence="2">Mutator-like transposase domain-containing protein</fullName>
    </recommendedName>
</protein>
<dbReference type="Pfam" id="PF20700">
    <property type="entry name" value="Mutator"/>
    <property type="match status" value="2"/>
</dbReference>
<feature type="compositionally biased region" description="Basic and acidic residues" evidence="1">
    <location>
        <begin position="650"/>
        <end position="662"/>
    </location>
</feature>
<dbReference type="Proteomes" id="UP001159428">
    <property type="component" value="Unassembled WGS sequence"/>
</dbReference>
<feature type="domain" description="Mutator-like transposase" evidence="2">
    <location>
        <begin position="93"/>
        <end position="363"/>
    </location>
</feature>
<dbReference type="PANTHER" id="PTHR33309">
    <property type="entry name" value="KERATIN, ULTRA HIGH-SULFUR MATRIX PROTEIN-LIKE"/>
    <property type="match status" value="1"/>
</dbReference>
<reference evidence="3 4" key="1">
    <citation type="submission" date="2022-05" db="EMBL/GenBank/DDBJ databases">
        <authorList>
            <consortium name="Genoscope - CEA"/>
            <person name="William W."/>
        </authorList>
    </citation>
    <scope>NUCLEOTIDE SEQUENCE [LARGE SCALE GENOMIC DNA]</scope>
</reference>
<comment type="caution">
    <text evidence="3">The sequence shown here is derived from an EMBL/GenBank/DDBJ whole genome shotgun (WGS) entry which is preliminary data.</text>
</comment>
<accession>A0AAU9WXK3</accession>
<dbReference type="InterPro" id="IPR049012">
    <property type="entry name" value="Mutator_transp_dom"/>
</dbReference>
<name>A0AAU9WXK3_9CNID</name>
<sequence length="671" mass="75734">MPKGGKIGQKQSVLKRSCRKKIPKFKGVQKQKKLPVEVARNSATEITFVGEDDIVSEQIPPPAASASFRKLAVECTESSSDESMDAKGEIPEGYRLVSINSLVEFARRIHSNSPCSSDHLELREISTSRFGLSSSLYAVCDDCGLSEFLATGDHNPSDNAPRTVQGKDLNRRVVYAAVEMGIGREDVSKFCEILNMPFSLSKDTWHSHEDALLQAHTEVVQVELEKNRREARKLAMTEEGISAGDEDTVVNIPVSFDGTWSRRGYTANHGIGFVISAATGKVLDYEVISKVCNTCIQKKSSLNEHDFEQWAENHTCLGSFGGSSASMEMESAKRLWGRSQDYSIRYKFMISDGDSKSYSAIWNYYGACDICNQYESLESSSEEYKTWKASEDYVKWENEHLDGSVDCNRVIKLDCIGHVQKRLGKALYEFQRTALKLEDGKPVKGRQGRLTKTAIEKMKRSSGKAIQNNVNRDNNSVEERDAAVQVMQTEIMAGLYHSLKLPNKERHKYCPNNSWCRYKKKIPCPDKPHHLDPVFEKYLHPIYERLSDPALLSRCLPGFTQNANESINSLVWIRCPKHKWHGRKRILLATASATLQVSAGATAKHEVMARAGLAVGGHTRKESTRRDSERIKKAEKRIQDQHKKYRRQAKQRDEEQRREKEGTTYSAGAFK</sequence>
<dbReference type="AlphaFoldDB" id="A0AAU9WXK3"/>
<gene>
    <name evidence="3" type="ORF">PMEA_00013888</name>
</gene>
<proteinExistence type="predicted"/>
<evidence type="ECO:0000259" key="2">
    <source>
        <dbReference type="Pfam" id="PF20700"/>
    </source>
</evidence>
<feature type="compositionally biased region" description="Basic and acidic residues" evidence="1">
    <location>
        <begin position="619"/>
        <end position="642"/>
    </location>
</feature>
<feature type="region of interest" description="Disordered" evidence="1">
    <location>
        <begin position="611"/>
        <end position="671"/>
    </location>
</feature>
<organism evidence="3 4">
    <name type="scientific">Pocillopora meandrina</name>
    <dbReference type="NCBI Taxonomy" id="46732"/>
    <lineage>
        <taxon>Eukaryota</taxon>
        <taxon>Metazoa</taxon>
        <taxon>Cnidaria</taxon>
        <taxon>Anthozoa</taxon>
        <taxon>Hexacorallia</taxon>
        <taxon>Scleractinia</taxon>
        <taxon>Astrocoeniina</taxon>
        <taxon>Pocilloporidae</taxon>
        <taxon>Pocillopora</taxon>
    </lineage>
</organism>
<keyword evidence="4" id="KW-1185">Reference proteome</keyword>
<feature type="domain" description="Mutator-like transposase" evidence="2">
    <location>
        <begin position="409"/>
        <end position="516"/>
    </location>
</feature>
<evidence type="ECO:0000256" key="1">
    <source>
        <dbReference type="SAM" id="MobiDB-lite"/>
    </source>
</evidence>
<evidence type="ECO:0000313" key="3">
    <source>
        <dbReference type="EMBL" id="CAH3129313.1"/>
    </source>
</evidence>
<dbReference type="EMBL" id="CALNXJ010000024">
    <property type="protein sequence ID" value="CAH3129313.1"/>
    <property type="molecule type" value="Genomic_DNA"/>
</dbReference>
<dbReference type="PANTHER" id="PTHR33309:SF3">
    <property type="entry name" value="CCHC-TYPE DOMAIN-CONTAINING PROTEIN"/>
    <property type="match status" value="1"/>
</dbReference>